<dbReference type="SMART" id="SM00354">
    <property type="entry name" value="HTH_LACI"/>
    <property type="match status" value="1"/>
</dbReference>
<dbReference type="SUPFAM" id="SSF53822">
    <property type="entry name" value="Periplasmic binding protein-like I"/>
    <property type="match status" value="1"/>
</dbReference>
<evidence type="ECO:0000256" key="1">
    <source>
        <dbReference type="ARBA" id="ARBA00023015"/>
    </source>
</evidence>
<dbReference type="InterPro" id="IPR028082">
    <property type="entry name" value="Peripla_BP_I"/>
</dbReference>
<dbReference type="PANTHER" id="PTHR30146">
    <property type="entry name" value="LACI-RELATED TRANSCRIPTIONAL REPRESSOR"/>
    <property type="match status" value="1"/>
</dbReference>
<feature type="domain" description="HTH lacI-type" evidence="5">
    <location>
        <begin position="25"/>
        <end position="79"/>
    </location>
</feature>
<evidence type="ECO:0000256" key="2">
    <source>
        <dbReference type="ARBA" id="ARBA00023125"/>
    </source>
</evidence>
<keyword evidence="2 6" id="KW-0238">DNA-binding</keyword>
<evidence type="ECO:0000256" key="4">
    <source>
        <dbReference type="SAM" id="MobiDB-lite"/>
    </source>
</evidence>
<dbReference type="InterPro" id="IPR000843">
    <property type="entry name" value="HTH_LacI"/>
</dbReference>
<name>A0ABD5E604_9ACTN</name>
<dbReference type="InterPro" id="IPR046335">
    <property type="entry name" value="LacI/GalR-like_sensor"/>
</dbReference>
<organism evidence="6 7">
    <name type="scientific">Streptomyces evansiae</name>
    <dbReference type="NCBI Taxonomy" id="3075535"/>
    <lineage>
        <taxon>Bacteria</taxon>
        <taxon>Bacillati</taxon>
        <taxon>Actinomycetota</taxon>
        <taxon>Actinomycetes</taxon>
        <taxon>Kitasatosporales</taxon>
        <taxon>Streptomycetaceae</taxon>
        <taxon>Streptomyces</taxon>
    </lineage>
</organism>
<dbReference type="AlphaFoldDB" id="A0ABD5E604"/>
<comment type="caution">
    <text evidence="6">The sequence shown here is derived from an EMBL/GenBank/DDBJ whole genome shotgun (WGS) entry which is preliminary data.</text>
</comment>
<keyword evidence="1" id="KW-0805">Transcription regulation</keyword>
<dbReference type="SUPFAM" id="SSF47413">
    <property type="entry name" value="lambda repressor-like DNA-binding domains"/>
    <property type="match status" value="1"/>
</dbReference>
<dbReference type="EMBL" id="JAVRER010000017">
    <property type="protein sequence ID" value="MDT0416483.1"/>
    <property type="molecule type" value="Genomic_DNA"/>
</dbReference>
<dbReference type="CDD" id="cd01392">
    <property type="entry name" value="HTH_LacI"/>
    <property type="match status" value="1"/>
</dbReference>
<evidence type="ECO:0000256" key="3">
    <source>
        <dbReference type="ARBA" id="ARBA00023163"/>
    </source>
</evidence>
<dbReference type="GO" id="GO:0003677">
    <property type="term" value="F:DNA binding"/>
    <property type="evidence" value="ECO:0007669"/>
    <property type="project" value="UniProtKB-KW"/>
</dbReference>
<dbReference type="InterPro" id="IPR010982">
    <property type="entry name" value="Lambda_DNA-bd_dom_sf"/>
</dbReference>
<accession>A0ABD5E604</accession>
<sequence>MTHRPPPDPGPAPPDPAPAPPDRPLGIKDVARAAGVSTGTVSYVLNQPDRVAAPTRRHVRAVIERLGYVRRDSARQLRAGHSRILALLVHDMGNPFYAALARGADRAARAAGLGVMVCNSAGSPAEESSYLALFAEQRVRGVLLAPTGPGPAALRDFRRHGIPFVVVDRCAAGGEGCAVGVDDVAGGALAVRHLLAGGHRDLAYVSGPAHLRQVRDRRTGALRALAEAGLSPSALREVAGERLDVVGGRDAGARLLGLSRRPTAVFCANDLLALGLLQSLHTAGVRVPGEIALVGYDDIEFAAAATVPLTSVHQPAHTLGTRATRLLLDENDPAHRHQHLCLKPRLVVRESTVPR</sequence>
<dbReference type="RefSeq" id="WP_093853870.1">
    <property type="nucleotide sequence ID" value="NZ_JAVRER010000017.1"/>
</dbReference>
<dbReference type="PROSITE" id="PS00356">
    <property type="entry name" value="HTH_LACI_1"/>
    <property type="match status" value="1"/>
</dbReference>
<evidence type="ECO:0000259" key="5">
    <source>
        <dbReference type="PROSITE" id="PS50932"/>
    </source>
</evidence>
<keyword evidence="3" id="KW-0804">Transcription</keyword>
<gene>
    <name evidence="6" type="ORF">RM574_13400</name>
</gene>
<dbReference type="GO" id="GO:0006355">
    <property type="term" value="P:regulation of DNA-templated transcription"/>
    <property type="evidence" value="ECO:0007669"/>
    <property type="project" value="UniProtKB-ARBA"/>
</dbReference>
<reference evidence="7" key="1">
    <citation type="submission" date="2023-07" db="EMBL/GenBank/DDBJ databases">
        <title>30 novel species of actinomycetes from the DSMZ collection.</title>
        <authorList>
            <person name="Nouioui I."/>
        </authorList>
    </citation>
    <scope>NUCLEOTIDE SEQUENCE [LARGE SCALE GENOMIC DNA]</scope>
    <source>
        <strain evidence="7">DSM 41982</strain>
    </source>
</reference>
<dbReference type="Pfam" id="PF00356">
    <property type="entry name" value="LacI"/>
    <property type="match status" value="1"/>
</dbReference>
<dbReference type="Pfam" id="PF13377">
    <property type="entry name" value="Peripla_BP_3"/>
    <property type="match status" value="1"/>
</dbReference>
<dbReference type="Proteomes" id="UP001183607">
    <property type="component" value="Unassembled WGS sequence"/>
</dbReference>
<protein>
    <submittedName>
        <fullName evidence="6">LacI family DNA-binding transcriptional regulator</fullName>
    </submittedName>
</protein>
<feature type="region of interest" description="Disordered" evidence="4">
    <location>
        <begin position="1"/>
        <end position="24"/>
    </location>
</feature>
<dbReference type="PANTHER" id="PTHR30146:SF109">
    <property type="entry name" value="HTH-TYPE TRANSCRIPTIONAL REGULATOR GALS"/>
    <property type="match status" value="1"/>
</dbReference>
<proteinExistence type="predicted"/>
<dbReference type="Gene3D" id="3.40.50.2300">
    <property type="match status" value="2"/>
</dbReference>
<evidence type="ECO:0000313" key="6">
    <source>
        <dbReference type="EMBL" id="MDT0416483.1"/>
    </source>
</evidence>
<dbReference type="Gene3D" id="1.10.260.40">
    <property type="entry name" value="lambda repressor-like DNA-binding domains"/>
    <property type="match status" value="1"/>
</dbReference>
<feature type="compositionally biased region" description="Pro residues" evidence="4">
    <location>
        <begin position="7"/>
        <end position="23"/>
    </location>
</feature>
<dbReference type="PROSITE" id="PS50932">
    <property type="entry name" value="HTH_LACI_2"/>
    <property type="match status" value="1"/>
</dbReference>
<evidence type="ECO:0000313" key="7">
    <source>
        <dbReference type="Proteomes" id="UP001183607"/>
    </source>
</evidence>